<evidence type="ECO:0000313" key="2">
    <source>
        <dbReference type="Proteomes" id="UP001593833"/>
    </source>
</evidence>
<dbReference type="PROSITE" id="PS51257">
    <property type="entry name" value="PROKAR_LIPOPROTEIN"/>
    <property type="match status" value="1"/>
</dbReference>
<organism evidence="1 2">
    <name type="scientific">Eiseniibacteriota bacterium</name>
    <dbReference type="NCBI Taxonomy" id="2212470"/>
    <lineage>
        <taxon>Bacteria</taxon>
        <taxon>Candidatus Eiseniibacteriota</taxon>
    </lineage>
</organism>
<sequence length="314" mass="35553">MKRGLGFFLGILLLGLASCSEQTEDLPDFNKMWNFQDPAATEAKFRELLPQAESSGNVSYHLQLVTQIARTLGLQGKFGEAHATLDTVEKQLTDDLNVARLRYLLERGRVFNSAGSPEESKRLFLEAWKLGCDSGEDYYAVDAAHMLGIVEPPEKQLDWSSKAMAVAEASKDERARKWLGPLYHNTGMTYLDLGEYGKALTILQKDWDYRKEAGSPLDIRIAKWSVAHTLRKLNRPEDALEMQKEIEKEIVAEEGDPDGYVFEEIGECLFALGRENLAQPYFEKAYALLSEEQWIKDSDPERLERLKRLADGKG</sequence>
<reference evidence="1 2" key="1">
    <citation type="submission" date="2024-09" db="EMBL/GenBank/DDBJ databases">
        <authorList>
            <person name="D'Angelo T."/>
        </authorList>
    </citation>
    <scope>NUCLEOTIDE SEQUENCE [LARGE SCALE GENOMIC DNA]</scope>
    <source>
        <strain evidence="1">SAG AM-320-E07</strain>
    </source>
</reference>
<name>A0ABV6YIN1_UNCEI</name>
<dbReference type="InterPro" id="IPR011990">
    <property type="entry name" value="TPR-like_helical_dom_sf"/>
</dbReference>
<keyword evidence="2" id="KW-1185">Reference proteome</keyword>
<dbReference type="InterPro" id="IPR019734">
    <property type="entry name" value="TPR_rpt"/>
</dbReference>
<evidence type="ECO:0000313" key="1">
    <source>
        <dbReference type="EMBL" id="MFC1572187.1"/>
    </source>
</evidence>
<protein>
    <submittedName>
        <fullName evidence="1">Tetratricopeptide repeat protein</fullName>
    </submittedName>
</protein>
<dbReference type="EMBL" id="JBHPKH010000006">
    <property type="protein sequence ID" value="MFC1572187.1"/>
    <property type="molecule type" value="Genomic_DNA"/>
</dbReference>
<comment type="caution">
    <text evidence="1">The sequence shown here is derived from an EMBL/GenBank/DDBJ whole genome shotgun (WGS) entry which is preliminary data.</text>
</comment>
<gene>
    <name evidence="1" type="ORF">ACFL6M_01185</name>
</gene>
<proteinExistence type="predicted"/>
<accession>A0ABV6YIN1</accession>
<dbReference type="Proteomes" id="UP001593833">
    <property type="component" value="Unassembled WGS sequence"/>
</dbReference>
<dbReference type="SUPFAM" id="SSF48452">
    <property type="entry name" value="TPR-like"/>
    <property type="match status" value="1"/>
</dbReference>
<dbReference type="Gene3D" id="1.25.40.10">
    <property type="entry name" value="Tetratricopeptide repeat domain"/>
    <property type="match status" value="1"/>
</dbReference>
<dbReference type="Pfam" id="PF13181">
    <property type="entry name" value="TPR_8"/>
    <property type="match status" value="1"/>
</dbReference>